<comment type="subunit">
    <text evidence="4">This enzyme consists of two polypeptide chains, which are synthesized in precursor form from a single polypeptide.</text>
</comment>
<dbReference type="InterPro" id="IPR052896">
    <property type="entry name" value="GGT-like_enzyme"/>
</dbReference>
<evidence type="ECO:0000256" key="1">
    <source>
        <dbReference type="ARBA" id="ARBA00001049"/>
    </source>
</evidence>
<organism evidence="5 6">
    <name type="scientific">Pigmentiphaga soli</name>
    <dbReference type="NCBI Taxonomy" id="1007095"/>
    <lineage>
        <taxon>Bacteria</taxon>
        <taxon>Pseudomonadati</taxon>
        <taxon>Pseudomonadota</taxon>
        <taxon>Betaproteobacteria</taxon>
        <taxon>Burkholderiales</taxon>
        <taxon>Alcaligenaceae</taxon>
        <taxon>Pigmentiphaga</taxon>
    </lineage>
</organism>
<gene>
    <name evidence="5" type="primary">ggt_1</name>
    <name evidence="5" type="ORF">GCM10023144_04120</name>
</gene>
<name>A0ABP8GFT8_9BURK</name>
<dbReference type="PRINTS" id="PR01210">
    <property type="entry name" value="GGTRANSPTASE"/>
</dbReference>
<reference evidence="6" key="1">
    <citation type="journal article" date="2019" name="Int. J. Syst. Evol. Microbiol.">
        <title>The Global Catalogue of Microorganisms (GCM) 10K type strain sequencing project: providing services to taxonomists for standard genome sequencing and annotation.</title>
        <authorList>
            <consortium name="The Broad Institute Genomics Platform"/>
            <consortium name="The Broad Institute Genome Sequencing Center for Infectious Disease"/>
            <person name="Wu L."/>
            <person name="Ma J."/>
        </authorList>
    </citation>
    <scope>NUCLEOTIDE SEQUENCE [LARGE SCALE GENOMIC DNA]</scope>
    <source>
        <strain evidence="6">JCM 17666</strain>
    </source>
</reference>
<dbReference type="PANTHER" id="PTHR43881">
    <property type="entry name" value="GAMMA-GLUTAMYLTRANSPEPTIDASE (AFU_ORTHOLOGUE AFUA_4G13580)"/>
    <property type="match status" value="1"/>
</dbReference>
<dbReference type="EMBL" id="BAABFO010000001">
    <property type="protein sequence ID" value="GAA4323345.1"/>
    <property type="molecule type" value="Genomic_DNA"/>
</dbReference>
<dbReference type="Gene3D" id="1.10.246.130">
    <property type="match status" value="1"/>
</dbReference>
<dbReference type="Pfam" id="PF01019">
    <property type="entry name" value="G_glu_transpept"/>
    <property type="match status" value="1"/>
</dbReference>
<evidence type="ECO:0000256" key="4">
    <source>
        <dbReference type="RuleBase" id="RU368036"/>
    </source>
</evidence>
<evidence type="ECO:0000313" key="5">
    <source>
        <dbReference type="EMBL" id="GAA4323345.1"/>
    </source>
</evidence>
<dbReference type="NCBIfam" id="TIGR00066">
    <property type="entry name" value="g_glut_trans"/>
    <property type="match status" value="1"/>
</dbReference>
<keyword evidence="4" id="KW-0012">Acyltransferase</keyword>
<keyword evidence="4" id="KW-0378">Hydrolase</keyword>
<dbReference type="EC" id="2.3.2.2" evidence="4"/>
<comment type="PTM">
    <text evidence="4">Cleaved by autocatalysis into a large and a small subunit.</text>
</comment>
<comment type="catalytic activity">
    <reaction evidence="2 4">
        <text>glutathione + H2O = L-cysteinylglycine + L-glutamate</text>
        <dbReference type="Rhea" id="RHEA:28807"/>
        <dbReference type="ChEBI" id="CHEBI:15377"/>
        <dbReference type="ChEBI" id="CHEBI:29985"/>
        <dbReference type="ChEBI" id="CHEBI:57925"/>
        <dbReference type="ChEBI" id="CHEBI:61694"/>
        <dbReference type="EC" id="3.4.19.13"/>
    </reaction>
</comment>
<dbReference type="PANTHER" id="PTHR43881:SF5">
    <property type="entry name" value="GAMMA-GLUTAMYLTRANSPEPTIDASE"/>
    <property type="match status" value="1"/>
</dbReference>
<dbReference type="RefSeq" id="WP_345245799.1">
    <property type="nucleotide sequence ID" value="NZ_BAABFO010000001.1"/>
</dbReference>
<dbReference type="Gene3D" id="3.60.20.40">
    <property type="match status" value="1"/>
</dbReference>
<comment type="catalytic activity">
    <reaction evidence="1 4">
        <text>an S-substituted glutathione + H2O = an S-substituted L-cysteinylglycine + L-glutamate</text>
        <dbReference type="Rhea" id="RHEA:59468"/>
        <dbReference type="ChEBI" id="CHEBI:15377"/>
        <dbReference type="ChEBI" id="CHEBI:29985"/>
        <dbReference type="ChEBI" id="CHEBI:90779"/>
        <dbReference type="ChEBI" id="CHEBI:143103"/>
        <dbReference type="EC" id="3.4.19.13"/>
    </reaction>
</comment>
<dbReference type="SUPFAM" id="SSF56235">
    <property type="entry name" value="N-terminal nucleophile aminohydrolases (Ntn hydrolases)"/>
    <property type="match status" value="1"/>
</dbReference>
<comment type="pathway">
    <text evidence="4">Sulfur metabolism; glutathione metabolism.</text>
</comment>
<keyword evidence="6" id="KW-1185">Reference proteome</keyword>
<comment type="catalytic activity">
    <reaction evidence="3 4">
        <text>an N-terminal (5-L-glutamyl)-[peptide] + an alpha-amino acid = 5-L-glutamyl amino acid + an N-terminal L-alpha-aminoacyl-[peptide]</text>
        <dbReference type="Rhea" id="RHEA:23904"/>
        <dbReference type="Rhea" id="RHEA-COMP:9780"/>
        <dbReference type="Rhea" id="RHEA-COMP:9795"/>
        <dbReference type="ChEBI" id="CHEBI:77644"/>
        <dbReference type="ChEBI" id="CHEBI:78597"/>
        <dbReference type="ChEBI" id="CHEBI:78599"/>
        <dbReference type="ChEBI" id="CHEBI:78608"/>
        <dbReference type="EC" id="2.3.2.2"/>
    </reaction>
</comment>
<dbReference type="InterPro" id="IPR000101">
    <property type="entry name" value="GGT_peptidase"/>
</dbReference>
<evidence type="ECO:0000256" key="3">
    <source>
        <dbReference type="ARBA" id="ARBA00047417"/>
    </source>
</evidence>
<dbReference type="Proteomes" id="UP001501671">
    <property type="component" value="Unassembled WGS sequence"/>
</dbReference>
<dbReference type="InterPro" id="IPR029055">
    <property type="entry name" value="Ntn_hydrolases_N"/>
</dbReference>
<comment type="caution">
    <text evidence="5">The sequence shown here is derived from an EMBL/GenBank/DDBJ whole genome shotgun (WGS) entry which is preliminary data.</text>
</comment>
<sequence>MSYQEHLSRPVVFAAHGMASTGHPLASQAALGVLQRGGSAMDAAVAASAVLAVVDPAASGIGGDGFYTYFDAASGRLEVLNGCGRTGRSTDPGRFVAGIPASGPLSATVPGLVLAWEDALARHGRRTLAELLATAVYYAKHGFPVSTRVAAAFRRKAELLDRYPAARQAYRPRGDWPRPGEILCLPDLARGLEDIARDGAAVFYTGWIAEAIAGGLGADGGMLALDDFAEHRSDIGAPLMGSYRGYDVAVQQPPTMASLLLQQLKLVEAMGAASPDWDAPDFVHLMIEAKKASFADMDAYLTDPTHSGRAPAEFLDPAYIAERSRALSLQTAARYRPGSGSRLGHTTYLAVADRDGNLVSWIQSVFGEFGSCWMAPGTGFVLNNRMYGFSADPGHINRLAPGKRTAHTLLAPMLLKQGRPVMALGTPGDYGQTQSNLQMITHFVDHGMDVQQMIDAPRWRSLEDLDVAIESRFAAATIGELGRRGHRMKPVQAWTDLMGGAQAIAIDPHSGCFMGAADPRREGCAIGW</sequence>
<keyword evidence="4" id="KW-0808">Transferase</keyword>
<dbReference type="InterPro" id="IPR043137">
    <property type="entry name" value="GGT_ssub_C"/>
</dbReference>
<keyword evidence="4" id="KW-0317">Glutathione biosynthesis</keyword>
<dbReference type="InterPro" id="IPR043138">
    <property type="entry name" value="GGT_lsub"/>
</dbReference>
<evidence type="ECO:0000256" key="2">
    <source>
        <dbReference type="ARBA" id="ARBA00001089"/>
    </source>
</evidence>
<protein>
    <recommendedName>
        <fullName evidence="4">Glutathione hydrolase proenzyme</fullName>
        <ecNumber evidence="4">2.3.2.2</ecNumber>
        <ecNumber evidence="4">3.4.19.13</ecNumber>
    </recommendedName>
    <component>
        <recommendedName>
            <fullName evidence="4">Glutathione hydrolase large chain</fullName>
        </recommendedName>
    </component>
    <component>
        <recommendedName>
            <fullName evidence="4">Glutathione hydrolase small chain</fullName>
        </recommendedName>
    </component>
</protein>
<comment type="similarity">
    <text evidence="4">Belongs to the gamma-glutamyltransferase family.</text>
</comment>
<evidence type="ECO:0000313" key="6">
    <source>
        <dbReference type="Proteomes" id="UP001501671"/>
    </source>
</evidence>
<dbReference type="EC" id="3.4.19.13" evidence="4"/>
<proteinExistence type="inferred from homology"/>
<accession>A0ABP8GFT8</accession>
<keyword evidence="4" id="KW-0865">Zymogen</keyword>